<dbReference type="SUPFAM" id="SSF81330">
    <property type="entry name" value="Gated mechanosensitive channel"/>
    <property type="match status" value="1"/>
</dbReference>
<dbReference type="InterPro" id="IPR037673">
    <property type="entry name" value="MSC/AndL"/>
</dbReference>
<dbReference type="PROSITE" id="PS01327">
    <property type="entry name" value="MSCL"/>
    <property type="match status" value="1"/>
</dbReference>
<evidence type="ECO:0000256" key="8">
    <source>
        <dbReference type="ARBA" id="ARBA00023136"/>
    </source>
</evidence>
<proteinExistence type="inferred from homology"/>
<keyword evidence="6 10" id="KW-1133">Transmembrane helix</keyword>
<gene>
    <name evidence="10 11" type="primary">mscL</name>
    <name evidence="11" type="ORF">IAC42_01925</name>
</gene>
<dbReference type="HAMAP" id="MF_00115">
    <property type="entry name" value="MscL"/>
    <property type="match status" value="1"/>
</dbReference>
<sequence length="143" mass="15206">MKDKGIVAEFRKFITKGNVLDMAVGVMIGAAFNAIVNSLVNDIISPLIGLATGGIDFADLAITLVAATADKPAVTLNIGLFINAVINFLVIALTLFIIIRSFNKFNELRTKKEKEAAAAAPAPAPAKSADIILLEEIRDLLKK</sequence>
<dbReference type="NCBIfam" id="NF001843">
    <property type="entry name" value="PRK00567.1-4"/>
    <property type="match status" value="1"/>
</dbReference>
<accession>A0A9D9E9D2</accession>
<evidence type="ECO:0000256" key="7">
    <source>
        <dbReference type="ARBA" id="ARBA00023065"/>
    </source>
</evidence>
<feature type="transmembrane region" description="Helical" evidence="10">
    <location>
        <begin position="47"/>
        <end position="68"/>
    </location>
</feature>
<dbReference type="PANTHER" id="PTHR30266">
    <property type="entry name" value="MECHANOSENSITIVE CHANNEL MSCL"/>
    <property type="match status" value="1"/>
</dbReference>
<feature type="transmembrane region" description="Helical" evidence="10">
    <location>
        <begin position="20"/>
        <end position="40"/>
    </location>
</feature>
<keyword evidence="4 10" id="KW-1003">Cell membrane</keyword>
<comment type="function">
    <text evidence="10">Channel that opens in response to stretch forces in the membrane lipid bilayer. May participate in the regulation of osmotic pressure changes within the cell.</text>
</comment>
<dbReference type="Pfam" id="PF01741">
    <property type="entry name" value="MscL"/>
    <property type="match status" value="1"/>
</dbReference>
<keyword evidence="9 10" id="KW-0407">Ion channel</keyword>
<keyword evidence="8 10" id="KW-0472">Membrane</keyword>
<evidence type="ECO:0000256" key="5">
    <source>
        <dbReference type="ARBA" id="ARBA00022692"/>
    </source>
</evidence>
<protein>
    <recommendedName>
        <fullName evidence="10">Large-conductance mechanosensitive channel</fullName>
    </recommendedName>
</protein>
<feature type="transmembrane region" description="Helical" evidence="10">
    <location>
        <begin position="80"/>
        <end position="102"/>
    </location>
</feature>
<comment type="subcellular location">
    <subcellularLocation>
        <location evidence="1 10">Cell membrane</location>
        <topology evidence="1 10">Multi-pass membrane protein</topology>
    </subcellularLocation>
</comment>
<organism evidence="11 12">
    <name type="scientific">Candidatus Aphodenecus pullistercoris</name>
    <dbReference type="NCBI Taxonomy" id="2840669"/>
    <lineage>
        <taxon>Bacteria</taxon>
        <taxon>Pseudomonadati</taxon>
        <taxon>Spirochaetota</taxon>
        <taxon>Spirochaetia</taxon>
        <taxon>Spirochaetales</taxon>
        <taxon>Candidatus Aphodenecus</taxon>
    </lineage>
</organism>
<dbReference type="PANTHER" id="PTHR30266:SF2">
    <property type="entry name" value="LARGE-CONDUCTANCE MECHANOSENSITIVE CHANNEL"/>
    <property type="match status" value="1"/>
</dbReference>
<comment type="similarity">
    <text evidence="2 10">Belongs to the MscL family.</text>
</comment>
<dbReference type="NCBIfam" id="TIGR00220">
    <property type="entry name" value="mscL"/>
    <property type="match status" value="1"/>
</dbReference>
<evidence type="ECO:0000256" key="10">
    <source>
        <dbReference type="HAMAP-Rule" id="MF_00115"/>
    </source>
</evidence>
<keyword evidence="7 10" id="KW-0406">Ion transport</keyword>
<evidence type="ECO:0000313" key="12">
    <source>
        <dbReference type="Proteomes" id="UP000823633"/>
    </source>
</evidence>
<dbReference type="Proteomes" id="UP000823633">
    <property type="component" value="Unassembled WGS sequence"/>
</dbReference>
<dbReference type="InterPro" id="IPR036019">
    <property type="entry name" value="MscL_channel"/>
</dbReference>
<evidence type="ECO:0000256" key="3">
    <source>
        <dbReference type="ARBA" id="ARBA00022448"/>
    </source>
</evidence>
<reference evidence="11" key="1">
    <citation type="submission" date="2020-10" db="EMBL/GenBank/DDBJ databases">
        <authorList>
            <person name="Gilroy R."/>
        </authorList>
    </citation>
    <scope>NUCLEOTIDE SEQUENCE</scope>
    <source>
        <strain evidence="11">11167</strain>
    </source>
</reference>
<keyword evidence="3 10" id="KW-0813">Transport</keyword>
<dbReference type="GO" id="GO:0008381">
    <property type="term" value="F:mechanosensitive monoatomic ion channel activity"/>
    <property type="evidence" value="ECO:0007669"/>
    <property type="project" value="UniProtKB-UniRule"/>
</dbReference>
<dbReference type="PRINTS" id="PR01264">
    <property type="entry name" value="MECHCHANNEL"/>
</dbReference>
<evidence type="ECO:0000256" key="1">
    <source>
        <dbReference type="ARBA" id="ARBA00004651"/>
    </source>
</evidence>
<keyword evidence="5 10" id="KW-0812">Transmembrane</keyword>
<dbReference type="EMBL" id="JADIMU010000014">
    <property type="protein sequence ID" value="MBO8442508.1"/>
    <property type="molecule type" value="Genomic_DNA"/>
</dbReference>
<evidence type="ECO:0000256" key="6">
    <source>
        <dbReference type="ARBA" id="ARBA00022989"/>
    </source>
</evidence>
<dbReference type="InterPro" id="IPR019823">
    <property type="entry name" value="Mechanosensitive_channel_CS"/>
</dbReference>
<name>A0A9D9E9D2_9SPIR</name>
<evidence type="ECO:0000313" key="11">
    <source>
        <dbReference type="EMBL" id="MBO8442508.1"/>
    </source>
</evidence>
<dbReference type="GO" id="GO:0005886">
    <property type="term" value="C:plasma membrane"/>
    <property type="evidence" value="ECO:0007669"/>
    <property type="project" value="UniProtKB-SubCell"/>
</dbReference>
<evidence type="ECO:0000256" key="9">
    <source>
        <dbReference type="ARBA" id="ARBA00023303"/>
    </source>
</evidence>
<dbReference type="Gene3D" id="1.10.1200.120">
    <property type="entry name" value="Large-conductance mechanosensitive channel, MscL, domain 1"/>
    <property type="match status" value="1"/>
</dbReference>
<dbReference type="AlphaFoldDB" id="A0A9D9E9D2"/>
<reference evidence="11" key="2">
    <citation type="journal article" date="2021" name="PeerJ">
        <title>Extensive microbial diversity within the chicken gut microbiome revealed by metagenomics and culture.</title>
        <authorList>
            <person name="Gilroy R."/>
            <person name="Ravi A."/>
            <person name="Getino M."/>
            <person name="Pursley I."/>
            <person name="Horton D.L."/>
            <person name="Alikhan N.F."/>
            <person name="Baker D."/>
            <person name="Gharbi K."/>
            <person name="Hall N."/>
            <person name="Watson M."/>
            <person name="Adriaenssens E.M."/>
            <person name="Foster-Nyarko E."/>
            <person name="Jarju S."/>
            <person name="Secka A."/>
            <person name="Antonio M."/>
            <person name="Oren A."/>
            <person name="Chaudhuri R.R."/>
            <person name="La Ragione R."/>
            <person name="Hildebrand F."/>
            <person name="Pallen M.J."/>
        </authorList>
    </citation>
    <scope>NUCLEOTIDE SEQUENCE</scope>
    <source>
        <strain evidence="11">11167</strain>
    </source>
</reference>
<comment type="caution">
    <text evidence="11">The sequence shown here is derived from an EMBL/GenBank/DDBJ whole genome shotgun (WGS) entry which is preliminary data.</text>
</comment>
<evidence type="ECO:0000256" key="4">
    <source>
        <dbReference type="ARBA" id="ARBA00022475"/>
    </source>
</evidence>
<comment type="subunit">
    <text evidence="10">Homopentamer.</text>
</comment>
<evidence type="ECO:0000256" key="2">
    <source>
        <dbReference type="ARBA" id="ARBA00007254"/>
    </source>
</evidence>
<dbReference type="InterPro" id="IPR001185">
    <property type="entry name" value="MS_channel"/>
</dbReference>